<feature type="domain" description="Moybdenum cofactor oxidoreductase dimerisation" evidence="4">
    <location>
        <begin position="393"/>
        <end position="482"/>
    </location>
</feature>
<protein>
    <submittedName>
        <fullName evidence="5">Unannotated protein</fullName>
    </submittedName>
</protein>
<dbReference type="SUPFAM" id="SSF56524">
    <property type="entry name" value="Oxidoreductase molybdopterin-binding domain"/>
    <property type="match status" value="1"/>
</dbReference>
<dbReference type="AlphaFoldDB" id="A0A6J7NXF2"/>
<keyword evidence="2" id="KW-1133">Transmembrane helix</keyword>
<evidence type="ECO:0000256" key="2">
    <source>
        <dbReference type="SAM" id="Phobius"/>
    </source>
</evidence>
<keyword evidence="2" id="KW-0812">Transmembrane</keyword>
<name>A0A6J7NXF2_9ZZZZ</name>
<dbReference type="GO" id="GO:0043546">
    <property type="term" value="F:molybdopterin cofactor binding"/>
    <property type="evidence" value="ECO:0007669"/>
    <property type="project" value="TreeGrafter"/>
</dbReference>
<dbReference type="InterPro" id="IPR000572">
    <property type="entry name" value="OxRdtase_Mopterin-bd_dom"/>
</dbReference>
<dbReference type="InterPro" id="IPR005066">
    <property type="entry name" value="MoCF_OxRdtse_dimer"/>
</dbReference>
<dbReference type="InterPro" id="IPR014756">
    <property type="entry name" value="Ig_E-set"/>
</dbReference>
<dbReference type="GO" id="GO:0030151">
    <property type="term" value="F:molybdenum ion binding"/>
    <property type="evidence" value="ECO:0007669"/>
    <property type="project" value="InterPro"/>
</dbReference>
<feature type="compositionally biased region" description="Basic and acidic residues" evidence="1">
    <location>
        <begin position="471"/>
        <end position="488"/>
    </location>
</feature>
<feature type="region of interest" description="Disordered" evidence="1">
    <location>
        <begin position="471"/>
        <end position="502"/>
    </location>
</feature>
<sequence>MSAGLALSAATFIAVLLNVDTPINAVGSEFIDHTPKWLKILAIQLFGTSDKVVLKVGMISTIAGLALVSGSIARRNRNRGLAIIVVFGVLGGAVSSNRPSQSVIAFIPSLFGAAIGCWALSKFSTFISQHDRPIETPGESRAPLGWDRRRFISAASKTVLTSAIFSAVASRLESNKISDIRNSAPESLPEVLPKEISTSTDIPSGTQIFNETPFITPNKDFYRIDTALSLPRINIKTWKLNIGGMVKTPLTLSYQDLLARPMVERTITICCVSNEVGGPYIGNAVWQGVLLADLLAEAGVDSRAEQIFGTSVDGWTCGFPVGAAFDGRDAMVAIGMNGEPISLEHGYPARIIIPGLYGYVSATKWVQSLELTTWSQAEGYWVPLGWSREAPIKTQSRIDVPRRDEKVSAGKIAIAGVAWAQHRGVEKVEVRIDSGEWKLATLALDFSDDTWRQWKYEYDAKPGEYQIQVRATDKTGETQTEEVSRPDPDGATGYHTRSLKVI</sequence>
<dbReference type="GO" id="GO:0008482">
    <property type="term" value="F:sulfite oxidase activity"/>
    <property type="evidence" value="ECO:0007669"/>
    <property type="project" value="TreeGrafter"/>
</dbReference>
<reference evidence="5" key="1">
    <citation type="submission" date="2020-05" db="EMBL/GenBank/DDBJ databases">
        <authorList>
            <person name="Chiriac C."/>
            <person name="Salcher M."/>
            <person name="Ghai R."/>
            <person name="Kavagutti S V."/>
        </authorList>
    </citation>
    <scope>NUCLEOTIDE SEQUENCE</scope>
</reference>
<dbReference type="Gene3D" id="3.90.420.10">
    <property type="entry name" value="Oxidoreductase, molybdopterin-binding domain"/>
    <property type="match status" value="1"/>
</dbReference>
<accession>A0A6J7NXF2</accession>
<dbReference type="PANTHER" id="PTHR19372">
    <property type="entry name" value="SULFITE REDUCTASE"/>
    <property type="match status" value="1"/>
</dbReference>
<dbReference type="Gene3D" id="2.60.40.650">
    <property type="match status" value="1"/>
</dbReference>
<evidence type="ECO:0000313" key="5">
    <source>
        <dbReference type="EMBL" id="CAB4998170.1"/>
    </source>
</evidence>
<keyword evidence="2" id="KW-0472">Membrane</keyword>
<feature type="transmembrane region" description="Helical" evidence="2">
    <location>
        <begin position="52"/>
        <end position="73"/>
    </location>
</feature>
<dbReference type="GO" id="GO:0020037">
    <property type="term" value="F:heme binding"/>
    <property type="evidence" value="ECO:0007669"/>
    <property type="project" value="TreeGrafter"/>
</dbReference>
<organism evidence="5">
    <name type="scientific">freshwater metagenome</name>
    <dbReference type="NCBI Taxonomy" id="449393"/>
    <lineage>
        <taxon>unclassified sequences</taxon>
        <taxon>metagenomes</taxon>
        <taxon>ecological metagenomes</taxon>
    </lineage>
</organism>
<evidence type="ECO:0000256" key="1">
    <source>
        <dbReference type="SAM" id="MobiDB-lite"/>
    </source>
</evidence>
<dbReference type="Pfam" id="PF00174">
    <property type="entry name" value="Oxidored_molyb"/>
    <property type="match status" value="1"/>
</dbReference>
<evidence type="ECO:0000259" key="3">
    <source>
        <dbReference type="Pfam" id="PF00174"/>
    </source>
</evidence>
<evidence type="ECO:0000259" key="4">
    <source>
        <dbReference type="Pfam" id="PF03404"/>
    </source>
</evidence>
<feature type="domain" description="Oxidoreductase molybdopterin-binding" evidence="3">
    <location>
        <begin position="229"/>
        <end position="381"/>
    </location>
</feature>
<dbReference type="InterPro" id="IPR036374">
    <property type="entry name" value="OxRdtase_Mopterin-bd_sf"/>
</dbReference>
<feature type="transmembrane region" description="Helical" evidence="2">
    <location>
        <begin position="80"/>
        <end position="97"/>
    </location>
</feature>
<dbReference type="Pfam" id="PF03404">
    <property type="entry name" value="Mo-co_dimer"/>
    <property type="match status" value="1"/>
</dbReference>
<proteinExistence type="predicted"/>
<dbReference type="EMBL" id="CAFBOV010000111">
    <property type="protein sequence ID" value="CAB4998170.1"/>
    <property type="molecule type" value="Genomic_DNA"/>
</dbReference>
<dbReference type="PANTHER" id="PTHR19372:SF7">
    <property type="entry name" value="SULFITE OXIDASE, MITOCHONDRIAL"/>
    <property type="match status" value="1"/>
</dbReference>
<gene>
    <name evidence="5" type="ORF">UFOPK4020_00663</name>
</gene>
<dbReference type="GO" id="GO:0006790">
    <property type="term" value="P:sulfur compound metabolic process"/>
    <property type="evidence" value="ECO:0007669"/>
    <property type="project" value="TreeGrafter"/>
</dbReference>
<dbReference type="SUPFAM" id="SSF81296">
    <property type="entry name" value="E set domains"/>
    <property type="match status" value="1"/>
</dbReference>